<accession>A4C7P6</accession>
<keyword evidence="3" id="KW-1185">Reference proteome</keyword>
<feature type="domain" description="Solute-binding protein family 3/N-terminal" evidence="1">
    <location>
        <begin position="28"/>
        <end position="263"/>
    </location>
</feature>
<dbReference type="OrthoDB" id="8480452at2"/>
<sequence>MSKKLYFIACFFISFQINAQLINWIIIDFAPYYINTDELEVQGRDRGVIELLHQQLPGYSFSYSQLPGSRLLHELANPQHNFCFLSLYKTPERLKLFHFSNHPSTIGLAPTIMMKKSTALKLKLQSNNPISLAELSSNHNLVLAASSNRSFGKSLDAIIKSIPAEQKIYRAGNDVLNSLMTMLHKNRVDLLLGYPDEQLYLAKKLGFIDEIEIFTIKEAPSYSVGYIGCSNNSLGKDNIAQLDQALLSIYSLPQYYQVLSRWLPEQFHSDLKIMLQQEVGQYGAKVAP</sequence>
<dbReference type="eggNOG" id="COG0834">
    <property type="taxonomic scope" value="Bacteria"/>
</dbReference>
<reference evidence="2 3" key="1">
    <citation type="submission" date="2006-02" db="EMBL/GenBank/DDBJ databases">
        <authorList>
            <person name="Moran M.A."/>
            <person name="Kjelleberg S."/>
            <person name="Egan S."/>
            <person name="Saunders N."/>
            <person name="Thomas T."/>
            <person name="Ferriera S."/>
            <person name="Johnson J."/>
            <person name="Kravitz S."/>
            <person name="Halpern A."/>
            <person name="Remington K."/>
            <person name="Beeson K."/>
            <person name="Tran B."/>
            <person name="Rogers Y.-H."/>
            <person name="Friedman R."/>
            <person name="Venter J.C."/>
        </authorList>
    </citation>
    <scope>NUCLEOTIDE SEQUENCE [LARGE SCALE GENOMIC DNA]</scope>
    <source>
        <strain evidence="2 3">D2</strain>
    </source>
</reference>
<dbReference type="Proteomes" id="UP000006201">
    <property type="component" value="Unassembled WGS sequence"/>
</dbReference>
<dbReference type="AlphaFoldDB" id="A4C7P6"/>
<dbReference type="STRING" id="87626.PTD2_14309"/>
<dbReference type="HOGENOM" id="CLU_070282_1_0_6"/>
<evidence type="ECO:0000259" key="1">
    <source>
        <dbReference type="Pfam" id="PF00497"/>
    </source>
</evidence>
<dbReference type="RefSeq" id="WP_009837873.1">
    <property type="nucleotide sequence ID" value="NZ_AAOH01000002.1"/>
</dbReference>
<gene>
    <name evidence="2" type="ORF">PTD2_14309</name>
</gene>
<proteinExistence type="predicted"/>
<comment type="caution">
    <text evidence="2">The sequence shown here is derived from an EMBL/GenBank/DDBJ whole genome shotgun (WGS) entry which is preliminary data.</text>
</comment>
<organism evidence="2 3">
    <name type="scientific">Pseudoalteromonas tunicata D2</name>
    <dbReference type="NCBI Taxonomy" id="87626"/>
    <lineage>
        <taxon>Bacteria</taxon>
        <taxon>Pseudomonadati</taxon>
        <taxon>Pseudomonadota</taxon>
        <taxon>Gammaproteobacteria</taxon>
        <taxon>Alteromonadales</taxon>
        <taxon>Pseudoalteromonadaceae</taxon>
        <taxon>Pseudoalteromonas</taxon>
    </lineage>
</organism>
<dbReference type="Gene3D" id="3.40.190.10">
    <property type="entry name" value="Periplasmic binding protein-like II"/>
    <property type="match status" value="2"/>
</dbReference>
<evidence type="ECO:0000313" key="2">
    <source>
        <dbReference type="EMBL" id="EAR30000.1"/>
    </source>
</evidence>
<dbReference type="InterPro" id="IPR001638">
    <property type="entry name" value="Solute-binding_3/MltF_N"/>
</dbReference>
<evidence type="ECO:0000313" key="3">
    <source>
        <dbReference type="Proteomes" id="UP000006201"/>
    </source>
</evidence>
<name>A4C7P6_9GAMM</name>
<protein>
    <recommendedName>
        <fullName evidence="1">Solute-binding protein family 3/N-terminal domain-containing protein</fullName>
    </recommendedName>
</protein>
<dbReference type="Pfam" id="PF00497">
    <property type="entry name" value="SBP_bac_3"/>
    <property type="match status" value="1"/>
</dbReference>
<dbReference type="EMBL" id="AAOH01000002">
    <property type="protein sequence ID" value="EAR30000.1"/>
    <property type="molecule type" value="Genomic_DNA"/>
</dbReference>
<dbReference type="SUPFAM" id="SSF53850">
    <property type="entry name" value="Periplasmic binding protein-like II"/>
    <property type="match status" value="1"/>
</dbReference>